<dbReference type="PANTHER" id="PTHR15228">
    <property type="entry name" value="SPERMATHECAL PHYSIOLOGY VARIANT"/>
    <property type="match status" value="1"/>
</dbReference>
<dbReference type="SUPFAM" id="SSF48350">
    <property type="entry name" value="GTPase activation domain, GAP"/>
    <property type="match status" value="1"/>
</dbReference>
<dbReference type="Proteomes" id="UP001152049">
    <property type="component" value="Unassembled WGS sequence"/>
</dbReference>
<dbReference type="AlphaFoldDB" id="A0A9W8S3R5"/>
<keyword evidence="5" id="KW-1185">Reference proteome</keyword>
<dbReference type="PROSITE" id="PS50238">
    <property type="entry name" value="RHOGAP"/>
    <property type="match status" value="1"/>
</dbReference>
<feature type="compositionally biased region" description="Polar residues" evidence="2">
    <location>
        <begin position="297"/>
        <end position="315"/>
    </location>
</feature>
<feature type="compositionally biased region" description="Polar residues" evidence="2">
    <location>
        <begin position="493"/>
        <end position="515"/>
    </location>
</feature>
<dbReference type="CDD" id="cd04396">
    <property type="entry name" value="RhoGAP_fSAC7_BAG7"/>
    <property type="match status" value="1"/>
</dbReference>
<dbReference type="InterPro" id="IPR000198">
    <property type="entry name" value="RhoGAP_dom"/>
</dbReference>
<feature type="compositionally biased region" description="Basic and acidic residues" evidence="2">
    <location>
        <begin position="729"/>
        <end position="741"/>
    </location>
</feature>
<evidence type="ECO:0000313" key="5">
    <source>
        <dbReference type="Proteomes" id="UP001152049"/>
    </source>
</evidence>
<dbReference type="GO" id="GO:0005096">
    <property type="term" value="F:GTPase activator activity"/>
    <property type="evidence" value="ECO:0007669"/>
    <property type="project" value="UniProtKB-KW"/>
</dbReference>
<feature type="compositionally biased region" description="Low complexity" evidence="2">
    <location>
        <begin position="916"/>
        <end position="963"/>
    </location>
</feature>
<feature type="compositionally biased region" description="Low complexity" evidence="2">
    <location>
        <begin position="338"/>
        <end position="367"/>
    </location>
</feature>
<dbReference type="GO" id="GO:0007165">
    <property type="term" value="P:signal transduction"/>
    <property type="evidence" value="ECO:0007669"/>
    <property type="project" value="InterPro"/>
</dbReference>
<feature type="compositionally biased region" description="Polar residues" evidence="2">
    <location>
        <begin position="980"/>
        <end position="997"/>
    </location>
</feature>
<dbReference type="PANTHER" id="PTHR15228:SF25">
    <property type="entry name" value="F-BAR DOMAIN-CONTAINING PROTEIN"/>
    <property type="match status" value="1"/>
</dbReference>
<feature type="region of interest" description="Disordered" evidence="2">
    <location>
        <begin position="800"/>
        <end position="1008"/>
    </location>
</feature>
<evidence type="ECO:0000259" key="3">
    <source>
        <dbReference type="PROSITE" id="PS50238"/>
    </source>
</evidence>
<feature type="compositionally biased region" description="Low complexity" evidence="2">
    <location>
        <begin position="800"/>
        <end position="819"/>
    </location>
</feature>
<gene>
    <name evidence="4" type="primary">SAC7</name>
    <name evidence="4" type="ORF">NW762_005137</name>
</gene>
<feature type="compositionally biased region" description="Low complexity" evidence="2">
    <location>
        <begin position="834"/>
        <end position="862"/>
    </location>
</feature>
<dbReference type="OrthoDB" id="3196451at2759"/>
<evidence type="ECO:0000256" key="2">
    <source>
        <dbReference type="SAM" id="MobiDB-lite"/>
    </source>
</evidence>
<keyword evidence="1" id="KW-0343">GTPase activation</keyword>
<feature type="compositionally biased region" description="Polar residues" evidence="2">
    <location>
        <begin position="611"/>
        <end position="622"/>
    </location>
</feature>
<organism evidence="4 5">
    <name type="scientific">Fusarium torreyae</name>
    <dbReference type="NCBI Taxonomy" id="1237075"/>
    <lineage>
        <taxon>Eukaryota</taxon>
        <taxon>Fungi</taxon>
        <taxon>Dikarya</taxon>
        <taxon>Ascomycota</taxon>
        <taxon>Pezizomycotina</taxon>
        <taxon>Sordariomycetes</taxon>
        <taxon>Hypocreomycetidae</taxon>
        <taxon>Hypocreales</taxon>
        <taxon>Nectriaceae</taxon>
        <taxon>Fusarium</taxon>
    </lineage>
</organism>
<comment type="caution">
    <text evidence="4">The sequence shown here is derived from an EMBL/GenBank/DDBJ whole genome shotgun (WGS) entry which is preliminary data.</text>
</comment>
<dbReference type="GO" id="GO:0060237">
    <property type="term" value="P:regulation of fungal-type cell wall organization"/>
    <property type="evidence" value="ECO:0007669"/>
    <property type="project" value="TreeGrafter"/>
</dbReference>
<feature type="domain" description="Rho-GAP" evidence="3">
    <location>
        <begin position="68"/>
        <end position="278"/>
    </location>
</feature>
<feature type="compositionally biased region" description="Polar residues" evidence="2">
    <location>
        <begin position="590"/>
        <end position="602"/>
    </location>
</feature>
<feature type="compositionally biased region" description="Polar residues" evidence="2">
    <location>
        <begin position="1"/>
        <end position="25"/>
    </location>
</feature>
<feature type="region of interest" description="Disordered" evidence="2">
    <location>
        <begin position="1"/>
        <end position="29"/>
    </location>
</feature>
<proteinExistence type="predicted"/>
<dbReference type="EMBL" id="JAOQAZ010000007">
    <property type="protein sequence ID" value="KAJ4264894.1"/>
    <property type="molecule type" value="Genomic_DNA"/>
</dbReference>
<feature type="compositionally biased region" description="Polar residues" evidence="2">
    <location>
        <begin position="558"/>
        <end position="582"/>
    </location>
</feature>
<name>A0A9W8S3R5_9HYPO</name>
<evidence type="ECO:0000256" key="1">
    <source>
        <dbReference type="ARBA" id="ARBA00022468"/>
    </source>
</evidence>
<dbReference type="InterPro" id="IPR008936">
    <property type="entry name" value="Rho_GTPase_activation_prot"/>
</dbReference>
<feature type="compositionally biased region" description="Low complexity" evidence="2">
    <location>
        <begin position="316"/>
        <end position="326"/>
    </location>
</feature>
<feature type="compositionally biased region" description="Basic and acidic residues" evidence="2">
    <location>
        <begin position="763"/>
        <end position="779"/>
    </location>
</feature>
<protein>
    <submittedName>
        <fullName evidence="4">GTPase activating protein (GAP) for Rho1p</fullName>
    </submittedName>
</protein>
<dbReference type="Gene3D" id="1.10.555.10">
    <property type="entry name" value="Rho GTPase activation protein"/>
    <property type="match status" value="1"/>
</dbReference>
<dbReference type="SMART" id="SM00324">
    <property type="entry name" value="RhoGAP"/>
    <property type="match status" value="1"/>
</dbReference>
<feature type="compositionally biased region" description="Polar residues" evidence="2">
    <location>
        <begin position="668"/>
        <end position="680"/>
    </location>
</feature>
<feature type="compositionally biased region" description="Low complexity" evidence="2">
    <location>
        <begin position="868"/>
        <end position="892"/>
    </location>
</feature>
<dbReference type="GO" id="GO:0005938">
    <property type="term" value="C:cell cortex"/>
    <property type="evidence" value="ECO:0007669"/>
    <property type="project" value="TreeGrafter"/>
</dbReference>
<evidence type="ECO:0000313" key="4">
    <source>
        <dbReference type="EMBL" id="KAJ4264894.1"/>
    </source>
</evidence>
<accession>A0A9W8S3R5</accession>
<dbReference type="InterPro" id="IPR051025">
    <property type="entry name" value="RhoGAP"/>
</dbReference>
<reference evidence="4" key="1">
    <citation type="submission" date="2022-09" db="EMBL/GenBank/DDBJ databases">
        <title>Fusarium specimens isolated from Avocado Roots.</title>
        <authorList>
            <person name="Stajich J."/>
            <person name="Roper C."/>
            <person name="Heimlech-Rivalta G."/>
        </authorList>
    </citation>
    <scope>NUCLEOTIDE SEQUENCE</scope>
    <source>
        <strain evidence="4">CF00136</strain>
    </source>
</reference>
<dbReference type="Pfam" id="PF00620">
    <property type="entry name" value="RhoGAP"/>
    <property type="match status" value="1"/>
</dbReference>
<feature type="compositionally biased region" description="Polar residues" evidence="2">
    <location>
        <begin position="412"/>
        <end position="424"/>
    </location>
</feature>
<feature type="region of interest" description="Disordered" evidence="2">
    <location>
        <begin position="288"/>
        <end position="788"/>
    </location>
</feature>
<sequence length="1008" mass="109538">MTSAASNPNQANQPTLQINNTTSPPSKRDLKSWWKGFKLPSKHQEPQETRPQGIFGVPLRQSITYANVAISLIDEKGQSYIYGYVPIVVAKCGVFLKEKATHIEGIFRLSGSEKRIKELKTIFDSPDRYGKGLVWDGYTVHDAANVLRRYLNDLPEPVVPLDLYEKFRDPLRGATKQAVGDAEGPQFVENFNEKAAIIKYQRLITELPPLNRQLLLYILDLLAVFAAKADENRMNSQNLAAIFQPGMLSHPAHAMAPEEYRLNQCVIIFLIENQDHFLIGMQGTAADEKTKKEVESGTPSAPLTPLPTRQTSLGRSASNASAGANSVRRDGKLRRNRSVSSRNSRNDGSSTPNSPALTATPTTGGLARSNTVPSKKSPAIGAGRFQRPDASSPRSPAHLEPLTQVSAAAESVEQSPQSTRSSDFASGGYLTPTKAPATGRSHERLLEVPQESSTSTPSKERNLPSIFRGLPNTDTGDKRQPNKLKKKRIPGSLNPSAQSSAASLNYHQNAASTSPGFELPNPMEHPHHYEPEPQVLHQQPAPIQEERHRELLEQQPQDRPQGQAPQDTQLTPPASLTQLKSDVSSEHTPRASQASSNQSLHPDNTLKSKKSPPTSLHSSFNEGSDLDQILDEQSVSTVDQAEKERKRRWRLSRSKNADNGAAAGLTSPRLTLGQNDNGDVSNLSISSSSHRPRKSESSDRPYTMGEAHGSFDQGREGDSKGPIGWIRSKYREAKESAEQRRNKSPPPPDHPVLGASSFSPRGKSLEIRRDAPREAERHPNTHAQHASLAAVAGVPAVASTAATAAGPTMAPAPTGAPVPQMATVAMVQPEQKSPVQQTHAQAQPPAQAQVQPSVQAQAQSPVQPQPQSPLQLQTSVQPQTLTQTQAQPKAQAELQKSPVSPRPVQKIISMLDVDTVPAKSPVSSPVHASAPAAAPAAALITTQPQELPQEQQQTQEQPQSELPQEPKQEEKLVQAPEQLPATSPVQQDRTQAEQHQPQPELEPAKQEQ</sequence>